<organism evidence="1 2">
    <name type="scientific">Deinococcus xinjiangensis</name>
    <dbReference type="NCBI Taxonomy" id="457454"/>
    <lineage>
        <taxon>Bacteria</taxon>
        <taxon>Thermotogati</taxon>
        <taxon>Deinococcota</taxon>
        <taxon>Deinococci</taxon>
        <taxon>Deinococcales</taxon>
        <taxon>Deinococcaceae</taxon>
        <taxon>Deinococcus</taxon>
    </lineage>
</organism>
<comment type="caution">
    <text evidence="1">The sequence shown here is derived from an EMBL/GenBank/DDBJ whole genome shotgun (WGS) entry which is preliminary data.</text>
</comment>
<keyword evidence="2" id="KW-1185">Reference proteome</keyword>
<name>A0ABP9V6Y5_9DEIO</name>
<dbReference type="Proteomes" id="UP001458946">
    <property type="component" value="Unassembled WGS sequence"/>
</dbReference>
<accession>A0ABP9V6Y5</accession>
<sequence length="100" mass="10766">MEANHLKTITQFTEVFEAAVIGLQIQDAELPTLTASQYATVLAASLYGMQVTLGGTGLMPAVDTEADFTGYINAAAEHYAERLTTSAVELAQQFIDRLEP</sequence>
<evidence type="ECO:0000313" key="2">
    <source>
        <dbReference type="Proteomes" id="UP001458946"/>
    </source>
</evidence>
<gene>
    <name evidence="1" type="ORF">Dxin01_00112</name>
</gene>
<evidence type="ECO:0000313" key="1">
    <source>
        <dbReference type="EMBL" id="GAA5500391.1"/>
    </source>
</evidence>
<proteinExistence type="predicted"/>
<dbReference type="EMBL" id="BAABRN010000001">
    <property type="protein sequence ID" value="GAA5500391.1"/>
    <property type="molecule type" value="Genomic_DNA"/>
</dbReference>
<dbReference type="RefSeq" id="WP_353540377.1">
    <property type="nucleotide sequence ID" value="NZ_BAABRN010000001.1"/>
</dbReference>
<protein>
    <recommendedName>
        <fullName evidence="3">Phage protein</fullName>
    </recommendedName>
</protein>
<evidence type="ECO:0008006" key="3">
    <source>
        <dbReference type="Google" id="ProtNLM"/>
    </source>
</evidence>
<reference evidence="1 2" key="1">
    <citation type="submission" date="2024-02" db="EMBL/GenBank/DDBJ databases">
        <title>Deinococcus xinjiangensis NBRC 107630.</title>
        <authorList>
            <person name="Ichikawa N."/>
            <person name="Katano-Makiyama Y."/>
            <person name="Hidaka K."/>
        </authorList>
    </citation>
    <scope>NUCLEOTIDE SEQUENCE [LARGE SCALE GENOMIC DNA]</scope>
    <source>
        <strain evidence="1 2">NBRC 107630</strain>
    </source>
</reference>